<sequence length="203" mass="22421">MEHIFKEGNKEAPVLLLLHGTGGNERDLLPVAEMIDPNASALGVRGNIVENGMPRFFRRVAEGVFDEEDLVFRTKELHEFINEAAEKYGFDRNKVVAVGYSNGANIAGSLLHHYKDSLAGAILFKAMVPLRGIELPDLSDIPVFIAAGKQDPLIPPSETSELVSALQNANASVTEHWSDIGHQLTREEIDLATSWYKEHFTKS</sequence>
<dbReference type="InterPro" id="IPR003140">
    <property type="entry name" value="PLipase/COase/thioEstase"/>
</dbReference>
<dbReference type="Pfam" id="PF02230">
    <property type="entry name" value="Abhydrolase_2"/>
    <property type="match status" value="1"/>
</dbReference>
<dbReference type="Proteomes" id="UP000308230">
    <property type="component" value="Unassembled WGS sequence"/>
</dbReference>
<dbReference type="RefSeq" id="WP_138128164.1">
    <property type="nucleotide sequence ID" value="NZ_SWLG01000014.1"/>
</dbReference>
<dbReference type="GO" id="GO:0016787">
    <property type="term" value="F:hydrolase activity"/>
    <property type="evidence" value="ECO:0007669"/>
    <property type="project" value="UniProtKB-KW"/>
</dbReference>
<organism evidence="4 5">
    <name type="scientific">Exobacillus caeni</name>
    <dbReference type="NCBI Taxonomy" id="2574798"/>
    <lineage>
        <taxon>Bacteria</taxon>
        <taxon>Bacillati</taxon>
        <taxon>Bacillota</taxon>
        <taxon>Bacilli</taxon>
        <taxon>Bacillales</taxon>
        <taxon>Guptibacillaceae</taxon>
        <taxon>Exobacillus</taxon>
    </lineage>
</organism>
<dbReference type="AlphaFoldDB" id="A0A5R9EZU5"/>
<reference evidence="4 5" key="1">
    <citation type="submission" date="2019-04" db="EMBL/GenBank/DDBJ databases">
        <title>Bacillus caeni sp. nov., a bacterium isolated from mangrove sediment.</title>
        <authorList>
            <person name="Huang H."/>
            <person name="Mo K."/>
            <person name="Hu Y."/>
        </authorList>
    </citation>
    <scope>NUCLEOTIDE SEQUENCE [LARGE SCALE GENOMIC DNA]</scope>
    <source>
        <strain evidence="4 5">HB172195</strain>
    </source>
</reference>
<feature type="domain" description="Phospholipase/carboxylesterase/thioesterase" evidence="3">
    <location>
        <begin position="3"/>
        <end position="193"/>
    </location>
</feature>
<dbReference type="PANTHER" id="PTHR10655:SF17">
    <property type="entry name" value="LYSOPHOSPHOLIPASE-LIKE PROTEIN 1"/>
    <property type="match status" value="1"/>
</dbReference>
<accession>A0A5R9EZU5</accession>
<dbReference type="InterPro" id="IPR029058">
    <property type="entry name" value="AB_hydrolase_fold"/>
</dbReference>
<keyword evidence="5" id="KW-1185">Reference proteome</keyword>
<comment type="caution">
    <text evidence="4">The sequence shown here is derived from an EMBL/GenBank/DDBJ whole genome shotgun (WGS) entry which is preliminary data.</text>
</comment>
<gene>
    <name evidence="4" type="ORF">FCL54_17455</name>
</gene>
<dbReference type="EMBL" id="SWLG01000014">
    <property type="protein sequence ID" value="TLS35979.1"/>
    <property type="molecule type" value="Genomic_DNA"/>
</dbReference>
<comment type="similarity">
    <text evidence="1">Belongs to the AB hydrolase superfamily. AB hydrolase 2 family.</text>
</comment>
<protein>
    <submittedName>
        <fullName evidence="4">Alpha/beta hydrolase</fullName>
    </submittedName>
</protein>
<name>A0A5R9EZU5_9BACL</name>
<dbReference type="OrthoDB" id="9796570at2"/>
<dbReference type="SUPFAM" id="SSF53474">
    <property type="entry name" value="alpha/beta-Hydrolases"/>
    <property type="match status" value="1"/>
</dbReference>
<dbReference type="InterPro" id="IPR050565">
    <property type="entry name" value="LYPA1-2/EST-like"/>
</dbReference>
<proteinExistence type="inferred from homology"/>
<keyword evidence="2 4" id="KW-0378">Hydrolase</keyword>
<evidence type="ECO:0000256" key="2">
    <source>
        <dbReference type="ARBA" id="ARBA00022801"/>
    </source>
</evidence>
<evidence type="ECO:0000313" key="5">
    <source>
        <dbReference type="Proteomes" id="UP000308230"/>
    </source>
</evidence>
<dbReference type="Gene3D" id="3.40.50.1820">
    <property type="entry name" value="alpha/beta hydrolase"/>
    <property type="match status" value="1"/>
</dbReference>
<evidence type="ECO:0000259" key="3">
    <source>
        <dbReference type="Pfam" id="PF02230"/>
    </source>
</evidence>
<evidence type="ECO:0000256" key="1">
    <source>
        <dbReference type="ARBA" id="ARBA00006499"/>
    </source>
</evidence>
<evidence type="ECO:0000313" key="4">
    <source>
        <dbReference type="EMBL" id="TLS35979.1"/>
    </source>
</evidence>
<dbReference type="PANTHER" id="PTHR10655">
    <property type="entry name" value="LYSOPHOSPHOLIPASE-RELATED"/>
    <property type="match status" value="1"/>
</dbReference>